<dbReference type="AlphaFoldDB" id="A0A5B7DQI4"/>
<feature type="domain" description="Ig-like" evidence="1">
    <location>
        <begin position="54"/>
        <end position="145"/>
    </location>
</feature>
<evidence type="ECO:0000313" key="3">
    <source>
        <dbReference type="Proteomes" id="UP000324222"/>
    </source>
</evidence>
<accession>A0A5B7DQI4</accession>
<comment type="caution">
    <text evidence="2">The sequence shown here is derived from an EMBL/GenBank/DDBJ whole genome shotgun (WGS) entry which is preliminary data.</text>
</comment>
<keyword evidence="3" id="KW-1185">Reference proteome</keyword>
<organism evidence="2 3">
    <name type="scientific">Portunus trituberculatus</name>
    <name type="common">Swimming crab</name>
    <name type="synonym">Neptunus trituberculatus</name>
    <dbReference type="NCBI Taxonomy" id="210409"/>
    <lineage>
        <taxon>Eukaryota</taxon>
        <taxon>Metazoa</taxon>
        <taxon>Ecdysozoa</taxon>
        <taxon>Arthropoda</taxon>
        <taxon>Crustacea</taxon>
        <taxon>Multicrustacea</taxon>
        <taxon>Malacostraca</taxon>
        <taxon>Eumalacostraca</taxon>
        <taxon>Eucarida</taxon>
        <taxon>Decapoda</taxon>
        <taxon>Pleocyemata</taxon>
        <taxon>Brachyura</taxon>
        <taxon>Eubrachyura</taxon>
        <taxon>Portunoidea</taxon>
        <taxon>Portunidae</taxon>
        <taxon>Portuninae</taxon>
        <taxon>Portunus</taxon>
    </lineage>
</organism>
<dbReference type="Pfam" id="PF13927">
    <property type="entry name" value="Ig_3"/>
    <property type="match status" value="1"/>
</dbReference>
<dbReference type="Gene3D" id="2.60.40.10">
    <property type="entry name" value="Immunoglobulins"/>
    <property type="match status" value="1"/>
</dbReference>
<proteinExistence type="predicted"/>
<evidence type="ECO:0000313" key="2">
    <source>
        <dbReference type="EMBL" id="MPC23196.1"/>
    </source>
</evidence>
<dbReference type="InterPro" id="IPR007110">
    <property type="entry name" value="Ig-like_dom"/>
</dbReference>
<reference evidence="2 3" key="1">
    <citation type="submission" date="2019-05" db="EMBL/GenBank/DDBJ databases">
        <title>Another draft genome of Portunus trituberculatus and its Hox gene families provides insights of decapod evolution.</title>
        <authorList>
            <person name="Jeong J.-H."/>
            <person name="Song I."/>
            <person name="Kim S."/>
            <person name="Choi T."/>
            <person name="Kim D."/>
            <person name="Ryu S."/>
            <person name="Kim W."/>
        </authorList>
    </citation>
    <scope>NUCLEOTIDE SEQUENCE [LARGE SCALE GENOMIC DNA]</scope>
    <source>
        <tissue evidence="2">Muscle</tissue>
    </source>
</reference>
<dbReference type="OrthoDB" id="6434226at2759"/>
<dbReference type="PANTHER" id="PTHR23278:SF19">
    <property type="entry name" value="OBSCURIN"/>
    <property type="match status" value="1"/>
</dbReference>
<dbReference type="InterPro" id="IPR036179">
    <property type="entry name" value="Ig-like_dom_sf"/>
</dbReference>
<gene>
    <name evidence="2" type="ORF">E2C01_016235</name>
</gene>
<evidence type="ECO:0000259" key="1">
    <source>
        <dbReference type="PROSITE" id="PS50835"/>
    </source>
</evidence>
<dbReference type="InterPro" id="IPR013783">
    <property type="entry name" value="Ig-like_fold"/>
</dbReference>
<sequence>MASPHPKRKRRIGIDSESRLYGSPRYLPRFVYPFKRFSLTESGREKRSGSTDTPVCVARPRTVAVGEGETARLSCRVEAVPDDPLSFTWVFNNTLDTVHVENHRLSPVRGLSILDYTPRSTRDYGTLSCWAANSLGSQTDPCRFTIIEAGESNKSHSETLLRRSSTIFYSL</sequence>
<dbReference type="Proteomes" id="UP000324222">
    <property type="component" value="Unassembled WGS sequence"/>
</dbReference>
<dbReference type="EMBL" id="VSRR010001177">
    <property type="protein sequence ID" value="MPC23196.1"/>
    <property type="molecule type" value="Genomic_DNA"/>
</dbReference>
<dbReference type="PROSITE" id="PS50835">
    <property type="entry name" value="IG_LIKE"/>
    <property type="match status" value="1"/>
</dbReference>
<dbReference type="PANTHER" id="PTHR23278">
    <property type="entry name" value="SIDESTEP PROTEIN"/>
    <property type="match status" value="1"/>
</dbReference>
<dbReference type="SUPFAM" id="SSF48726">
    <property type="entry name" value="Immunoglobulin"/>
    <property type="match status" value="1"/>
</dbReference>
<protein>
    <recommendedName>
        <fullName evidence="1">Ig-like domain-containing protein</fullName>
    </recommendedName>
</protein>
<name>A0A5B7DQI4_PORTR</name>